<dbReference type="Proteomes" id="UP001209279">
    <property type="component" value="Chromosome"/>
</dbReference>
<dbReference type="EMBL" id="CP083803">
    <property type="protein sequence ID" value="UXZ47083.1"/>
    <property type="molecule type" value="Genomic_DNA"/>
</dbReference>
<gene>
    <name evidence="1" type="ORF">K7K07_08800</name>
</gene>
<dbReference type="AlphaFoldDB" id="A0AAJ5MPS3"/>
<organism evidence="1 2">
    <name type="scientific">Pseudomonas soli</name>
    <dbReference type="NCBI Taxonomy" id="1306993"/>
    <lineage>
        <taxon>Bacteria</taxon>
        <taxon>Pseudomonadati</taxon>
        <taxon>Pseudomonadota</taxon>
        <taxon>Gammaproteobacteria</taxon>
        <taxon>Pseudomonadales</taxon>
        <taxon>Pseudomonadaceae</taxon>
        <taxon>Pseudomonas</taxon>
    </lineage>
</organism>
<evidence type="ECO:0000313" key="2">
    <source>
        <dbReference type="Proteomes" id="UP001209279"/>
    </source>
</evidence>
<accession>A0AAJ5MPS3</accession>
<dbReference type="KEGG" id="pmos:O165_017790"/>
<sequence length="56" mass="6464">MNRKLKTYGISIVDRPKIKATKKLDLSGDQGKQIVYSETKLALRTHRKTFQKLADM</sequence>
<proteinExistence type="predicted"/>
<evidence type="ECO:0000313" key="1">
    <source>
        <dbReference type="EMBL" id="UXZ47083.1"/>
    </source>
</evidence>
<protein>
    <submittedName>
        <fullName evidence="1">Acetyltransferase</fullName>
    </submittedName>
</protein>
<reference evidence="1" key="1">
    <citation type="submission" date="2021-08" db="EMBL/GenBank/DDBJ databases">
        <authorList>
            <person name="Yaryura P.M."/>
            <person name="Bianco M.I."/>
            <person name="Morais C."/>
            <person name="Setubal J.C."/>
        </authorList>
    </citation>
    <scope>NUCLEOTIDE SEQUENCE</scope>
    <source>
        <strain evidence="1">AP1</strain>
    </source>
</reference>
<name>A0AAJ5MPS3_9PSED</name>